<dbReference type="GO" id="GO:0043488">
    <property type="term" value="P:regulation of mRNA stability"/>
    <property type="evidence" value="ECO:0007669"/>
    <property type="project" value="InterPro"/>
</dbReference>
<dbReference type="PANTHER" id="PTHR14738:SF29">
    <property type="entry name" value="ZINC FINGER CCCH DOMAIN-CONTAINING PROTEIN 14"/>
    <property type="match status" value="1"/>
</dbReference>
<keyword evidence="7 9" id="KW-0862">Zinc</keyword>
<evidence type="ECO:0000256" key="6">
    <source>
        <dbReference type="ARBA" id="ARBA00022771"/>
    </source>
</evidence>
<keyword evidence="6 9" id="KW-0863">Zinc-finger</keyword>
<dbReference type="GO" id="GO:0008143">
    <property type="term" value="F:poly(A) binding"/>
    <property type="evidence" value="ECO:0007669"/>
    <property type="project" value="InterPro"/>
</dbReference>
<dbReference type="Pfam" id="PF14608">
    <property type="entry name" value="zf-CCCH_2"/>
    <property type="match status" value="5"/>
</dbReference>
<feature type="compositionally biased region" description="Low complexity" evidence="10">
    <location>
        <begin position="84"/>
        <end position="93"/>
    </location>
</feature>
<evidence type="ECO:0000256" key="10">
    <source>
        <dbReference type="SAM" id="MobiDB-lite"/>
    </source>
</evidence>
<reference evidence="12" key="1">
    <citation type="submission" date="2019-11" db="UniProtKB">
        <authorList>
            <consortium name="WormBaseParasite"/>
        </authorList>
    </citation>
    <scope>IDENTIFICATION</scope>
</reference>
<feature type="zinc finger region" description="C3H1-type" evidence="9">
    <location>
        <begin position="370"/>
        <end position="395"/>
    </location>
</feature>
<sequence length="557" mass="60100">MPYSSDFLSEIKDLVKVKLNEIGAFADEELPDYIMVMVANKKKRESMIKDLQLFLGSQTEKFTNWLHGVLESKGQQKSSRKEATASTSSSKSSRGQKREKSKRSSHGSSSTSKPQRTRSRSRSPISPHKGHVEEPVVTDVVNVQTDENEFTEENALPLGGDRVQSSAPKPSEQRRVVTTSSLSNKNVTTASDNIPVVRSVVKISTATPSQSLQSGGGGAHAAAAGGILLKRAMTEARASTTKPQERPAAVVRGKKRPIQKSTTGDDASPESVTRFVVTMSQEPVVTKPSVKSRLGPRVTPSTNSIEDSALRDAREILIAKKAQSKQPRMEIVLSDSHEEEIDEAFTLGVPDDGEGDGASTEKKPYRGNIPSSLQRCKYWPNCRNQESCNYIHPKEECKAFPSCKFGDRCLYIHPPCRYGLQCTRPGCSFSHPRQDAASAPALVSPASAVTCRYFPHCKLPAGACPYYHPPTPVCRFGAGCLHRATTCPFAHPMPASDSVLAAAAAKTIPAFSHKLKWVAPGKSGTAAPSDAKVNPSDNLPKASPPPLAQSTPAEVST</sequence>
<feature type="zinc finger region" description="C3H1-type" evidence="9">
    <location>
        <begin position="469"/>
        <end position="494"/>
    </location>
</feature>
<dbReference type="Pfam" id="PF01480">
    <property type="entry name" value="PWI"/>
    <property type="match status" value="1"/>
</dbReference>
<dbReference type="PANTHER" id="PTHR14738">
    <property type="entry name" value="ZINC FINGER CCCH DOMAIN-CONTAINING PROTEIN 14"/>
    <property type="match status" value="1"/>
</dbReference>
<evidence type="ECO:0000256" key="2">
    <source>
        <dbReference type="ARBA" id="ARBA00008423"/>
    </source>
</evidence>
<dbReference type="Gene3D" id="1.20.1390.10">
    <property type="entry name" value="PWI domain"/>
    <property type="match status" value="1"/>
</dbReference>
<organism evidence="12">
    <name type="scientific">Mesocestoides corti</name>
    <name type="common">Flatworm</name>
    <dbReference type="NCBI Taxonomy" id="53468"/>
    <lineage>
        <taxon>Eukaryota</taxon>
        <taxon>Metazoa</taxon>
        <taxon>Spiralia</taxon>
        <taxon>Lophotrochozoa</taxon>
        <taxon>Platyhelminthes</taxon>
        <taxon>Cestoda</taxon>
        <taxon>Eucestoda</taxon>
        <taxon>Cyclophyllidea</taxon>
        <taxon>Mesocestoididae</taxon>
        <taxon>Mesocestoides</taxon>
    </lineage>
</organism>
<evidence type="ECO:0000256" key="8">
    <source>
        <dbReference type="ARBA" id="ARBA00023242"/>
    </source>
</evidence>
<evidence type="ECO:0000256" key="5">
    <source>
        <dbReference type="ARBA" id="ARBA00022737"/>
    </source>
</evidence>
<feature type="domain" description="C3H1-type" evidence="11">
    <location>
        <begin position="370"/>
        <end position="395"/>
    </location>
</feature>
<dbReference type="WBParaSite" id="MCU_005227-RC">
    <property type="protein sequence ID" value="MCU_005227-RC"/>
    <property type="gene ID" value="MCU_005227"/>
</dbReference>
<dbReference type="AlphaFoldDB" id="A0A5K3F3E9"/>
<feature type="region of interest" description="Disordered" evidence="10">
    <location>
        <begin position="72"/>
        <end position="187"/>
    </location>
</feature>
<keyword evidence="5" id="KW-0677">Repeat</keyword>
<dbReference type="InterPro" id="IPR040366">
    <property type="entry name" value="Nab2/ZC3H14"/>
</dbReference>
<dbReference type="SMART" id="SM00356">
    <property type="entry name" value="ZnF_C3H1"/>
    <property type="match status" value="3"/>
</dbReference>
<evidence type="ECO:0000256" key="1">
    <source>
        <dbReference type="ARBA" id="ARBA00004123"/>
    </source>
</evidence>
<dbReference type="GO" id="GO:0008270">
    <property type="term" value="F:zinc ion binding"/>
    <property type="evidence" value="ECO:0007669"/>
    <property type="project" value="UniProtKB-KW"/>
</dbReference>
<evidence type="ECO:0000256" key="4">
    <source>
        <dbReference type="ARBA" id="ARBA00022723"/>
    </source>
</evidence>
<evidence type="ECO:0000313" key="12">
    <source>
        <dbReference type="WBParaSite" id="MCU_005227-RC"/>
    </source>
</evidence>
<feature type="region of interest" description="Disordered" evidence="10">
    <location>
        <begin position="521"/>
        <end position="557"/>
    </location>
</feature>
<evidence type="ECO:0000256" key="7">
    <source>
        <dbReference type="ARBA" id="ARBA00022833"/>
    </source>
</evidence>
<dbReference type="FunFam" id="4.10.1000.40:FF:000006">
    <property type="entry name" value="Zinc finger CCCH domain-containing protein 14"/>
    <property type="match status" value="1"/>
</dbReference>
<feature type="domain" description="C3H1-type" evidence="11">
    <location>
        <begin position="396"/>
        <end position="416"/>
    </location>
</feature>
<dbReference type="Gene3D" id="4.10.1000.40">
    <property type="match status" value="2"/>
</dbReference>
<keyword evidence="4 9" id="KW-0479">Metal-binding</keyword>
<dbReference type="GO" id="GO:0005737">
    <property type="term" value="C:cytoplasm"/>
    <property type="evidence" value="ECO:0007669"/>
    <property type="project" value="TreeGrafter"/>
</dbReference>
<feature type="compositionally biased region" description="Basic residues" evidence="10">
    <location>
        <begin position="94"/>
        <end position="105"/>
    </location>
</feature>
<dbReference type="InterPro" id="IPR002483">
    <property type="entry name" value="PWI_dom"/>
</dbReference>
<dbReference type="Gene3D" id="4.10.1000.30">
    <property type="match status" value="1"/>
</dbReference>
<evidence type="ECO:0000259" key="11">
    <source>
        <dbReference type="PROSITE" id="PS50103"/>
    </source>
</evidence>
<dbReference type="PROSITE" id="PS50103">
    <property type="entry name" value="ZF_C3H1"/>
    <property type="match status" value="3"/>
</dbReference>
<proteinExistence type="inferred from homology"/>
<protein>
    <recommendedName>
        <fullName evidence="3">Zinc finger CCCH domain-containing protein 14</fullName>
    </recommendedName>
</protein>
<feature type="compositionally biased region" description="Polar residues" evidence="10">
    <location>
        <begin position="548"/>
        <end position="557"/>
    </location>
</feature>
<comment type="subcellular location">
    <subcellularLocation>
        <location evidence="1">Nucleus</location>
    </subcellularLocation>
</comment>
<name>A0A5K3F3E9_MESCO</name>
<accession>A0A5K3F3E9</accession>
<feature type="zinc finger region" description="C3H1-type" evidence="9">
    <location>
        <begin position="396"/>
        <end position="416"/>
    </location>
</feature>
<feature type="region of interest" description="Disordered" evidence="10">
    <location>
        <begin position="235"/>
        <end position="271"/>
    </location>
</feature>
<keyword evidence="8" id="KW-0539">Nucleus</keyword>
<feature type="compositionally biased region" description="Polar residues" evidence="10">
    <location>
        <begin position="176"/>
        <end position="187"/>
    </location>
</feature>
<feature type="domain" description="C3H1-type" evidence="11">
    <location>
        <begin position="469"/>
        <end position="494"/>
    </location>
</feature>
<evidence type="ECO:0000256" key="3">
    <source>
        <dbReference type="ARBA" id="ARBA00015071"/>
    </source>
</evidence>
<evidence type="ECO:0000256" key="9">
    <source>
        <dbReference type="PROSITE-ProRule" id="PRU00723"/>
    </source>
</evidence>
<comment type="similarity">
    <text evidence="2">Belongs to the ZC3H14 family.</text>
</comment>
<feature type="compositionally biased region" description="Low complexity" evidence="10">
    <location>
        <begin position="135"/>
        <end position="145"/>
    </location>
</feature>
<dbReference type="GO" id="GO:0005634">
    <property type="term" value="C:nucleus"/>
    <property type="evidence" value="ECO:0007669"/>
    <property type="project" value="UniProtKB-SubCell"/>
</dbReference>
<dbReference type="InterPro" id="IPR000571">
    <property type="entry name" value="Znf_CCCH"/>
</dbReference>